<evidence type="ECO:0000259" key="1">
    <source>
        <dbReference type="PROSITE" id="PS51782"/>
    </source>
</evidence>
<dbReference type="Gene3D" id="1.10.101.10">
    <property type="entry name" value="PGBD-like superfamily/PGBD"/>
    <property type="match status" value="1"/>
</dbReference>
<dbReference type="InterPro" id="IPR011055">
    <property type="entry name" value="Dup_hybrid_motif"/>
</dbReference>
<dbReference type="RefSeq" id="WP_230866722.1">
    <property type="nucleotide sequence ID" value="NZ_CP046640.1"/>
</dbReference>
<dbReference type="PROSITE" id="PS51782">
    <property type="entry name" value="LYSM"/>
    <property type="match status" value="2"/>
</dbReference>
<dbReference type="Proteomes" id="UP000665020">
    <property type="component" value="Chromosome"/>
</dbReference>
<dbReference type="GO" id="GO:0004222">
    <property type="term" value="F:metalloendopeptidase activity"/>
    <property type="evidence" value="ECO:0007669"/>
    <property type="project" value="TreeGrafter"/>
</dbReference>
<dbReference type="InterPro" id="IPR002477">
    <property type="entry name" value="Peptidoglycan-bd-like"/>
</dbReference>
<dbReference type="Gene3D" id="2.70.70.10">
    <property type="entry name" value="Glucose Permease (Domain IIA)"/>
    <property type="match status" value="1"/>
</dbReference>
<feature type="domain" description="LysM" evidence="1">
    <location>
        <begin position="156"/>
        <end position="199"/>
    </location>
</feature>
<name>A0A8A7KJG9_9FIRM</name>
<sequence>MKKRSLVFILLIFLTLQSAIFFHVHAFKTELGDRGTGVKEVQQYLFNLGYDVSVDGIYGNQTKIIVKDFQYNNGLKVDGVVGDNTFKLLKEVCKNINYTVKKGDTLSTIAVNYNVSIADIKRINNLKSDLITINQELIIPKTGIGGGDDNKLYSTIYHVVERGDSLYTISKRYGVDIQTIKLANKLTTDLIVIGQTIVIPYNKANNNEPFKLTKGALIWPVLGRISSGYGYRIHPIRKTRHFHGGIDIAIPLGTKIYAAASGKIVQSGYYNGFGKTIIIDHGNNIRTLYAHNSRLLVRTGAKVTVGQVIALSGSTGTSTGPHLDFRIYNNEKTVNPLNFLP</sequence>
<dbReference type="EMBL" id="CP046640">
    <property type="protein sequence ID" value="QTL98274.1"/>
    <property type="molecule type" value="Genomic_DNA"/>
</dbReference>
<dbReference type="Pfam" id="PF01476">
    <property type="entry name" value="LysM"/>
    <property type="match status" value="2"/>
</dbReference>
<accession>A0A8A7KJG9</accession>
<dbReference type="SUPFAM" id="SSF47090">
    <property type="entry name" value="PGBD-like"/>
    <property type="match status" value="1"/>
</dbReference>
<dbReference type="KEGG" id="ifn:GM661_09920"/>
<dbReference type="InterPro" id="IPR036365">
    <property type="entry name" value="PGBD-like_sf"/>
</dbReference>
<dbReference type="AlphaFoldDB" id="A0A8A7KJG9"/>
<dbReference type="InterPro" id="IPR018392">
    <property type="entry name" value="LysM"/>
</dbReference>
<dbReference type="CDD" id="cd12797">
    <property type="entry name" value="M23_peptidase"/>
    <property type="match status" value="1"/>
</dbReference>
<dbReference type="InterPro" id="IPR036366">
    <property type="entry name" value="PGBDSf"/>
</dbReference>
<dbReference type="Pfam" id="PF01471">
    <property type="entry name" value="PG_binding_1"/>
    <property type="match status" value="1"/>
</dbReference>
<feature type="domain" description="LysM" evidence="1">
    <location>
        <begin position="96"/>
        <end position="139"/>
    </location>
</feature>
<dbReference type="PANTHER" id="PTHR21666:SF270">
    <property type="entry name" value="MUREIN HYDROLASE ACTIVATOR ENVC"/>
    <property type="match status" value="1"/>
</dbReference>
<keyword evidence="3" id="KW-1185">Reference proteome</keyword>
<dbReference type="InterPro" id="IPR016047">
    <property type="entry name" value="M23ase_b-sheet_dom"/>
</dbReference>
<dbReference type="Gene3D" id="3.10.350.10">
    <property type="entry name" value="LysM domain"/>
    <property type="match status" value="2"/>
</dbReference>
<reference evidence="2" key="1">
    <citation type="submission" date="2019-12" db="EMBL/GenBank/DDBJ databases">
        <authorList>
            <person name="zhang j."/>
            <person name="sun C.M."/>
        </authorList>
    </citation>
    <scope>NUCLEOTIDE SEQUENCE</scope>
    <source>
        <strain evidence="2">NS-1</strain>
    </source>
</reference>
<dbReference type="InterPro" id="IPR050570">
    <property type="entry name" value="Cell_wall_metabolism_enzyme"/>
</dbReference>
<proteinExistence type="predicted"/>
<evidence type="ECO:0000313" key="3">
    <source>
        <dbReference type="Proteomes" id="UP000665020"/>
    </source>
</evidence>
<organism evidence="2 3">
    <name type="scientific">Iocasia fonsfrigidae</name>
    <dbReference type="NCBI Taxonomy" id="2682810"/>
    <lineage>
        <taxon>Bacteria</taxon>
        <taxon>Bacillati</taxon>
        <taxon>Bacillota</taxon>
        <taxon>Clostridia</taxon>
        <taxon>Halanaerobiales</taxon>
        <taxon>Halanaerobiaceae</taxon>
        <taxon>Iocasia</taxon>
    </lineage>
</organism>
<gene>
    <name evidence="2" type="ORF">GM661_09920</name>
</gene>
<dbReference type="InterPro" id="IPR036779">
    <property type="entry name" value="LysM_dom_sf"/>
</dbReference>
<protein>
    <submittedName>
        <fullName evidence="2">Peptidoglycan DD-metalloendopeptidase family protein</fullName>
    </submittedName>
</protein>
<dbReference type="PANTHER" id="PTHR21666">
    <property type="entry name" value="PEPTIDASE-RELATED"/>
    <property type="match status" value="1"/>
</dbReference>
<dbReference type="Pfam" id="PF01551">
    <property type="entry name" value="Peptidase_M23"/>
    <property type="match status" value="1"/>
</dbReference>
<dbReference type="SUPFAM" id="SSF51261">
    <property type="entry name" value="Duplicated hybrid motif"/>
    <property type="match status" value="1"/>
</dbReference>
<evidence type="ECO:0000313" key="2">
    <source>
        <dbReference type="EMBL" id="QTL98274.1"/>
    </source>
</evidence>
<dbReference type="SMART" id="SM00257">
    <property type="entry name" value="LysM"/>
    <property type="match status" value="2"/>
</dbReference>
<dbReference type="CDD" id="cd00118">
    <property type="entry name" value="LysM"/>
    <property type="match status" value="2"/>
</dbReference>